<dbReference type="InterPro" id="IPR036758">
    <property type="entry name" value="At5g01610-like"/>
</dbReference>
<dbReference type="Gene3D" id="2.30.240.10">
    <property type="entry name" value="At5g01610-like"/>
    <property type="match status" value="1"/>
</dbReference>
<dbReference type="Proteomes" id="UP000734854">
    <property type="component" value="Unassembled WGS sequence"/>
</dbReference>
<feature type="region of interest" description="Disordered" evidence="1">
    <location>
        <begin position="413"/>
        <end position="455"/>
    </location>
</feature>
<keyword evidence="2" id="KW-0732">Signal</keyword>
<gene>
    <name evidence="3" type="ORF">ZIOFF_010948</name>
</gene>
<feature type="chain" id="PRO_5035302006" evidence="2">
    <location>
        <begin position="21"/>
        <end position="455"/>
    </location>
</feature>
<evidence type="ECO:0000256" key="1">
    <source>
        <dbReference type="SAM" id="MobiDB-lite"/>
    </source>
</evidence>
<evidence type="ECO:0000256" key="2">
    <source>
        <dbReference type="SAM" id="SignalP"/>
    </source>
</evidence>
<feature type="region of interest" description="Disordered" evidence="1">
    <location>
        <begin position="169"/>
        <end position="192"/>
    </location>
</feature>
<dbReference type="InterPro" id="IPR007493">
    <property type="entry name" value="DUF538"/>
</dbReference>
<dbReference type="FunFam" id="2.30.240.10:FF:000002">
    <property type="entry name" value="Uncharacterized protein At3g07460"/>
    <property type="match status" value="1"/>
</dbReference>
<dbReference type="AlphaFoldDB" id="A0A8J5HJW4"/>
<keyword evidence="4" id="KW-1185">Reference proteome</keyword>
<dbReference type="Pfam" id="PF04398">
    <property type="entry name" value="DUF538"/>
    <property type="match status" value="1"/>
</dbReference>
<dbReference type="PANTHER" id="PTHR31676">
    <property type="entry name" value="T31J12.3 PROTEIN-RELATED"/>
    <property type="match status" value="1"/>
</dbReference>
<dbReference type="EMBL" id="JACMSC010000003">
    <property type="protein sequence ID" value="KAG6528763.1"/>
    <property type="molecule type" value="Genomic_DNA"/>
</dbReference>
<protein>
    <submittedName>
        <fullName evidence="3">Uncharacterized protein</fullName>
    </submittedName>
</protein>
<reference evidence="3 4" key="1">
    <citation type="submission" date="2020-08" db="EMBL/GenBank/DDBJ databases">
        <title>Plant Genome Project.</title>
        <authorList>
            <person name="Zhang R.-G."/>
        </authorList>
    </citation>
    <scope>NUCLEOTIDE SEQUENCE [LARGE SCALE GENOMIC DNA]</scope>
    <source>
        <tissue evidence="3">Rhizome</tissue>
    </source>
</reference>
<dbReference type="PANTHER" id="PTHR31676:SF110">
    <property type="entry name" value="TRANSMEMBRANE PROTEIN"/>
    <property type="match status" value="1"/>
</dbReference>
<proteinExistence type="predicted"/>
<feature type="compositionally biased region" description="Low complexity" evidence="1">
    <location>
        <begin position="441"/>
        <end position="455"/>
    </location>
</feature>
<sequence>MRFFLLLFLWLLALAGLAVATESGSAYEVLRSHGLPIGLLPKGVRDFAVDDDGRFEAQLEAPCVAKFESEMRYNASVAGTISSGQIAGLSGVAAQDLFLWFPVRAIRLDNQTSGIIHFDVGVVDKRFPLSLFESPPDCSPDSSQVILLFFSPPLKSNFVQRARFPCRSNRASEATNSKTKTPPSETTAAGVSNPSPLLQFELKRLMISPLFSRSMMVMMHSPNVQAQFAEERIGEHPLLLEKQNSSLFMENCLVNLSNSRHVNLGALSACRIDLFSDGSFRPTCSIMEVKHILPSLSLFDNAEEQYLSCRALVLRVLHQQLGQTASVDNIDKFHLGCKVGLKHVIFALGLNFRIIHGEHDAAISMWEDRARRVESLEYAFISRLSSKKQVVTRQFMSCIATSRMQAAMTAVSKGPATMPAASKPPRGCVDPSKQPSKSPRGCAGCQQAAGGFAGR</sequence>
<comment type="caution">
    <text evidence="3">The sequence shown here is derived from an EMBL/GenBank/DDBJ whole genome shotgun (WGS) entry which is preliminary data.</text>
</comment>
<accession>A0A8J5HJW4</accession>
<name>A0A8J5HJW4_ZINOF</name>
<feature type="signal peptide" evidence="2">
    <location>
        <begin position="1"/>
        <end position="20"/>
    </location>
</feature>
<evidence type="ECO:0000313" key="4">
    <source>
        <dbReference type="Proteomes" id="UP000734854"/>
    </source>
</evidence>
<dbReference type="SUPFAM" id="SSF141562">
    <property type="entry name" value="At5g01610-like"/>
    <property type="match status" value="1"/>
</dbReference>
<organism evidence="3 4">
    <name type="scientific">Zingiber officinale</name>
    <name type="common">Ginger</name>
    <name type="synonym">Amomum zingiber</name>
    <dbReference type="NCBI Taxonomy" id="94328"/>
    <lineage>
        <taxon>Eukaryota</taxon>
        <taxon>Viridiplantae</taxon>
        <taxon>Streptophyta</taxon>
        <taxon>Embryophyta</taxon>
        <taxon>Tracheophyta</taxon>
        <taxon>Spermatophyta</taxon>
        <taxon>Magnoliopsida</taxon>
        <taxon>Liliopsida</taxon>
        <taxon>Zingiberales</taxon>
        <taxon>Zingiberaceae</taxon>
        <taxon>Zingiber</taxon>
    </lineage>
</organism>
<evidence type="ECO:0000313" key="3">
    <source>
        <dbReference type="EMBL" id="KAG6528763.1"/>
    </source>
</evidence>